<feature type="domain" description="Peptidase S8/S53" evidence="11">
    <location>
        <begin position="185"/>
        <end position="272"/>
    </location>
</feature>
<name>A0AB94ISV0_9BACI</name>
<dbReference type="Pfam" id="PF05922">
    <property type="entry name" value="Inhibitor_I9"/>
    <property type="match status" value="1"/>
</dbReference>
<keyword evidence="14" id="KW-1185">Reference proteome</keyword>
<reference evidence="13 14" key="1">
    <citation type="journal article" date="2014" name="Environ. Microbiol.">
        <title>The nitrate-ammonifying and nosZ-carrying bacterium Bacillus vireti is a potent source and sink for nitric and nitrous oxide under high nitrate conditions.</title>
        <authorList>
            <person name="Mania D."/>
            <person name="Heylen K."/>
            <person name="van Spanning R.J."/>
            <person name="Frostegard A."/>
        </authorList>
    </citation>
    <scope>NUCLEOTIDE SEQUENCE [LARGE SCALE GENOMIC DNA]</scope>
    <source>
        <strain evidence="13 14">LMG 21834</strain>
    </source>
</reference>
<comment type="caution">
    <text evidence="13">The sequence shown here is derived from an EMBL/GenBank/DDBJ whole genome shotgun (WGS) entry which is preliminary data.</text>
</comment>
<dbReference type="GO" id="GO:0005576">
    <property type="term" value="C:extracellular region"/>
    <property type="evidence" value="ECO:0007669"/>
    <property type="project" value="UniProtKB-SubCell"/>
</dbReference>
<comment type="cofactor">
    <cofactor evidence="1">
        <name>Ca(2+)</name>
        <dbReference type="ChEBI" id="CHEBI:29108"/>
    </cofactor>
</comment>
<evidence type="ECO:0000313" key="14">
    <source>
        <dbReference type="Proteomes" id="UP000018877"/>
    </source>
</evidence>
<dbReference type="Pfam" id="PF00082">
    <property type="entry name" value="Peptidase_S8"/>
    <property type="match status" value="1"/>
</dbReference>
<dbReference type="GO" id="GO:0006508">
    <property type="term" value="P:proteolysis"/>
    <property type="evidence" value="ECO:0007669"/>
    <property type="project" value="UniProtKB-KW"/>
</dbReference>
<evidence type="ECO:0000256" key="7">
    <source>
        <dbReference type="ARBA" id="ARBA00022825"/>
    </source>
</evidence>
<dbReference type="EMBL" id="ALAN01000026">
    <property type="protein sequence ID" value="ETI70134.1"/>
    <property type="molecule type" value="Genomic_DNA"/>
</dbReference>
<dbReference type="InterPro" id="IPR022398">
    <property type="entry name" value="Peptidase_S8_His-AS"/>
</dbReference>
<evidence type="ECO:0000256" key="2">
    <source>
        <dbReference type="ARBA" id="ARBA00004613"/>
    </source>
</evidence>
<dbReference type="AlphaFoldDB" id="A0AB94ISV0"/>
<evidence type="ECO:0000256" key="8">
    <source>
        <dbReference type="ARBA" id="ARBA00022837"/>
    </source>
</evidence>
<dbReference type="Proteomes" id="UP000018877">
    <property type="component" value="Unassembled WGS sequence"/>
</dbReference>
<evidence type="ECO:0000259" key="12">
    <source>
        <dbReference type="Pfam" id="PF05922"/>
    </source>
</evidence>
<evidence type="ECO:0000256" key="5">
    <source>
        <dbReference type="ARBA" id="ARBA00022670"/>
    </source>
</evidence>
<dbReference type="PROSITE" id="PS00136">
    <property type="entry name" value="SUBTILASE_ASP"/>
    <property type="match status" value="1"/>
</dbReference>
<evidence type="ECO:0000256" key="10">
    <source>
        <dbReference type="SAM" id="MobiDB-lite"/>
    </source>
</evidence>
<dbReference type="PROSITE" id="PS00137">
    <property type="entry name" value="SUBTILASE_HIS"/>
    <property type="match status" value="1"/>
</dbReference>
<dbReference type="PANTHER" id="PTHR43806">
    <property type="entry name" value="PEPTIDASE S8"/>
    <property type="match status" value="1"/>
</dbReference>
<evidence type="ECO:0000256" key="1">
    <source>
        <dbReference type="ARBA" id="ARBA00001913"/>
    </source>
</evidence>
<dbReference type="InterPro" id="IPR050131">
    <property type="entry name" value="Peptidase_S8_subtilisin-like"/>
</dbReference>
<keyword evidence="6" id="KW-0378">Hydrolase</keyword>
<protein>
    <submittedName>
        <fullName evidence="13">Minor extracellular protease VpR</fullName>
    </submittedName>
</protein>
<dbReference type="PRINTS" id="PR00723">
    <property type="entry name" value="SUBTILISIN"/>
</dbReference>
<dbReference type="InterPro" id="IPR015500">
    <property type="entry name" value="Peptidase_S8_subtilisin-rel"/>
</dbReference>
<feature type="region of interest" description="Disordered" evidence="10">
    <location>
        <begin position="223"/>
        <end position="245"/>
    </location>
</feature>
<keyword evidence="8" id="KW-0106">Calcium</keyword>
<dbReference type="SUPFAM" id="SSF52743">
    <property type="entry name" value="Subtilisin-like"/>
    <property type="match status" value="1"/>
</dbReference>
<feature type="domain" description="Inhibitor I9" evidence="12">
    <location>
        <begin position="79"/>
        <end position="151"/>
    </location>
</feature>
<dbReference type="InterPro" id="IPR000209">
    <property type="entry name" value="Peptidase_S8/S53_dom"/>
</dbReference>
<evidence type="ECO:0000256" key="4">
    <source>
        <dbReference type="ARBA" id="ARBA00022525"/>
    </source>
</evidence>
<comment type="caution">
    <text evidence="9">Lacks conserved residue(s) required for the propagation of feature annotation.</text>
</comment>
<dbReference type="InterPro" id="IPR023827">
    <property type="entry name" value="Peptidase_S8_Asp-AS"/>
</dbReference>
<dbReference type="Gene3D" id="3.40.50.200">
    <property type="entry name" value="Peptidase S8/S53 domain"/>
    <property type="match status" value="1"/>
</dbReference>
<evidence type="ECO:0000256" key="9">
    <source>
        <dbReference type="PROSITE-ProRule" id="PRU01240"/>
    </source>
</evidence>
<dbReference type="PANTHER" id="PTHR43806:SF11">
    <property type="entry name" value="CEREVISIN-RELATED"/>
    <property type="match status" value="1"/>
</dbReference>
<dbReference type="PROSITE" id="PS51892">
    <property type="entry name" value="SUBTILASE"/>
    <property type="match status" value="1"/>
</dbReference>
<keyword evidence="4" id="KW-0964">Secreted</keyword>
<dbReference type="InterPro" id="IPR037045">
    <property type="entry name" value="S8pro/Inhibitor_I9_sf"/>
</dbReference>
<comment type="subcellular location">
    <subcellularLocation>
        <location evidence="2">Secreted</location>
    </subcellularLocation>
</comment>
<accession>A0AB94ISV0</accession>
<evidence type="ECO:0000256" key="6">
    <source>
        <dbReference type="ARBA" id="ARBA00022801"/>
    </source>
</evidence>
<dbReference type="InterPro" id="IPR010259">
    <property type="entry name" value="S8pro/Inhibitor_I9"/>
</dbReference>
<dbReference type="RefSeq" id="WP_024026931.1">
    <property type="nucleotide sequence ID" value="NZ_ALAN01000026.1"/>
</dbReference>
<dbReference type="Gene3D" id="3.30.70.80">
    <property type="entry name" value="Peptidase S8 propeptide/proteinase inhibitor I9"/>
    <property type="match status" value="1"/>
</dbReference>
<sequence>MVGSAETEEMQAANEQLSRETLSQMRAIISEQKTALNKGPVLHSDLQNLSGDEEVAVIVELSEMPVALKKGINKISGKKFTKTDEQNVQEKVKAQQKKFENQLNSKGIKGKIHFAYNYTFNGVSLKLKASQVKNLLKMDGVKLVEPDVEMKALGNPVANDAISPDPNTAGQFLNVPNVWDLGYQGQNVKVAVLDTGIDYYHPEFQGIYKGGYNFIDQSSRTNYTRDRASDDPYETTPLDRPANKAEFDSNGSSFYTEHGTHVAGIIAAQGNIQPITFRL</sequence>
<organism evidence="13 14">
    <name type="scientific">Neobacillus vireti LMG 21834</name>
    <dbReference type="NCBI Taxonomy" id="1131730"/>
    <lineage>
        <taxon>Bacteria</taxon>
        <taxon>Bacillati</taxon>
        <taxon>Bacillota</taxon>
        <taxon>Bacilli</taxon>
        <taxon>Bacillales</taxon>
        <taxon>Bacillaceae</taxon>
        <taxon>Neobacillus</taxon>
    </lineage>
</organism>
<evidence type="ECO:0000313" key="13">
    <source>
        <dbReference type="EMBL" id="ETI70134.1"/>
    </source>
</evidence>
<evidence type="ECO:0000256" key="3">
    <source>
        <dbReference type="ARBA" id="ARBA00011073"/>
    </source>
</evidence>
<comment type="similarity">
    <text evidence="3 9">Belongs to the peptidase S8 family.</text>
</comment>
<proteinExistence type="inferred from homology"/>
<dbReference type="InterPro" id="IPR036852">
    <property type="entry name" value="Peptidase_S8/S53_dom_sf"/>
</dbReference>
<gene>
    <name evidence="13" type="ORF">BAVI_03574</name>
</gene>
<keyword evidence="7" id="KW-0720">Serine protease</keyword>
<keyword evidence="5 13" id="KW-0645">Protease</keyword>
<dbReference type="GO" id="GO:0004252">
    <property type="term" value="F:serine-type endopeptidase activity"/>
    <property type="evidence" value="ECO:0007669"/>
    <property type="project" value="InterPro"/>
</dbReference>
<evidence type="ECO:0000259" key="11">
    <source>
        <dbReference type="Pfam" id="PF00082"/>
    </source>
</evidence>